<evidence type="ECO:0000313" key="2">
    <source>
        <dbReference type="EMBL" id="OEJ95051.1"/>
    </source>
</evidence>
<sequence>MGLTSNKVLALAVVAAVALFAVTLWLWPRLARRSWRAVLGRAGLLLATQLSLFAAVGLAANNYFLFYGSWADLFGQEQELGVVVDHSAGGEHVKVVEKRPMDVPGGHHPHVGGQIQKVVISGEKSGIDSPAYVYLPPEYFQPAHARRTFPAAVVLTGYPGTAENLLKGLRYPRTAYEQAKAGKMQPMVLVMLRPTVAPPRDTECVDVPGGPRTETYFAEDLPKAVSETYRVGGAARNWGFIGNSTGGYCALKIALHHPDRFAAGAGLSAYYKAAEDVTTGDLFRGDAKLRDRADLLWSLDNLPQGRTSFLVTTSRQGEGNLKGTREFIAKVKAPARVSSITLDSGGHNFGTWNREIPPALAWLSGRLSAA</sequence>
<organism evidence="2 3">
    <name type="scientific">Streptomyces thermolilacinus SPC6</name>
    <dbReference type="NCBI Taxonomy" id="1306406"/>
    <lineage>
        <taxon>Bacteria</taxon>
        <taxon>Bacillati</taxon>
        <taxon>Actinomycetota</taxon>
        <taxon>Actinomycetes</taxon>
        <taxon>Kitasatosporales</taxon>
        <taxon>Streptomycetaceae</taxon>
        <taxon>Streptomyces</taxon>
    </lineage>
</organism>
<proteinExistence type="predicted"/>
<keyword evidence="1" id="KW-0472">Membrane</keyword>
<dbReference type="OrthoDB" id="3670437at2"/>
<dbReference type="Proteomes" id="UP000095329">
    <property type="component" value="Unassembled WGS sequence"/>
</dbReference>
<gene>
    <name evidence="2" type="ORF">J116_011700</name>
</gene>
<name>A0A1D3DRX1_9ACTN</name>
<dbReference type="STRING" id="1306406.J116_011700"/>
<dbReference type="PANTHER" id="PTHR48098:SF1">
    <property type="entry name" value="DIACYLGLYCEROL ACYLTRANSFERASE_MYCOLYLTRANSFERASE AG85A"/>
    <property type="match status" value="1"/>
</dbReference>
<dbReference type="Gene3D" id="3.40.50.1820">
    <property type="entry name" value="alpha/beta hydrolase"/>
    <property type="match status" value="1"/>
</dbReference>
<accession>A0A1D3DRX1</accession>
<keyword evidence="3" id="KW-1185">Reference proteome</keyword>
<dbReference type="RefSeq" id="WP_023587258.1">
    <property type="nucleotide sequence ID" value="NZ_ASHX02000001.1"/>
</dbReference>
<keyword evidence="1" id="KW-0812">Transmembrane</keyword>
<dbReference type="PANTHER" id="PTHR48098">
    <property type="entry name" value="ENTEROCHELIN ESTERASE-RELATED"/>
    <property type="match status" value="1"/>
</dbReference>
<feature type="transmembrane region" description="Helical" evidence="1">
    <location>
        <begin position="39"/>
        <end position="60"/>
    </location>
</feature>
<reference evidence="2 3" key="1">
    <citation type="journal article" date="2013" name="Genome Announc.">
        <title>Genome Sequence of Streptomyces violaceusniger Strain SPC6, a Halotolerant Streptomycete That Exhibits Rapid Growth and Development.</title>
        <authorList>
            <person name="Chen X."/>
            <person name="Zhang B."/>
            <person name="Zhang W."/>
            <person name="Wu X."/>
            <person name="Zhang M."/>
            <person name="Chen T."/>
            <person name="Liu G."/>
            <person name="Dyson P."/>
        </authorList>
    </citation>
    <scope>NUCLEOTIDE SEQUENCE [LARGE SCALE GENOMIC DNA]</scope>
    <source>
        <strain evidence="2 3">SPC6</strain>
    </source>
</reference>
<dbReference type="InterPro" id="IPR000801">
    <property type="entry name" value="Esterase-like"/>
</dbReference>
<evidence type="ECO:0000256" key="1">
    <source>
        <dbReference type="SAM" id="Phobius"/>
    </source>
</evidence>
<dbReference type="Pfam" id="PF00756">
    <property type="entry name" value="Esterase"/>
    <property type="match status" value="1"/>
</dbReference>
<protein>
    <submittedName>
        <fullName evidence="2">Esterase</fullName>
    </submittedName>
</protein>
<feature type="transmembrane region" description="Helical" evidence="1">
    <location>
        <begin position="6"/>
        <end position="27"/>
    </location>
</feature>
<dbReference type="SUPFAM" id="SSF53474">
    <property type="entry name" value="alpha/beta-Hydrolases"/>
    <property type="match status" value="1"/>
</dbReference>
<keyword evidence="1" id="KW-1133">Transmembrane helix</keyword>
<dbReference type="GO" id="GO:0016747">
    <property type="term" value="F:acyltransferase activity, transferring groups other than amino-acyl groups"/>
    <property type="evidence" value="ECO:0007669"/>
    <property type="project" value="TreeGrafter"/>
</dbReference>
<dbReference type="InterPro" id="IPR029058">
    <property type="entry name" value="AB_hydrolase_fold"/>
</dbReference>
<dbReference type="InterPro" id="IPR050583">
    <property type="entry name" value="Mycobacterial_A85_antigen"/>
</dbReference>
<comment type="caution">
    <text evidence="2">The sequence shown here is derived from an EMBL/GenBank/DDBJ whole genome shotgun (WGS) entry which is preliminary data.</text>
</comment>
<evidence type="ECO:0000313" key="3">
    <source>
        <dbReference type="Proteomes" id="UP000095329"/>
    </source>
</evidence>
<dbReference type="EMBL" id="ASHX02000001">
    <property type="protein sequence ID" value="OEJ95051.1"/>
    <property type="molecule type" value="Genomic_DNA"/>
</dbReference>
<dbReference type="AlphaFoldDB" id="A0A1D3DRX1"/>
<dbReference type="eggNOG" id="COG0627">
    <property type="taxonomic scope" value="Bacteria"/>
</dbReference>